<dbReference type="PANTHER" id="PTHR11439:SF483">
    <property type="entry name" value="PEPTIDE SYNTHASE GLIP-LIKE, PUTATIVE (AFU_ORTHOLOGUE AFUA_3G12920)-RELATED"/>
    <property type="match status" value="1"/>
</dbReference>
<dbReference type="GO" id="GO:0015074">
    <property type="term" value="P:DNA integration"/>
    <property type="evidence" value="ECO:0007669"/>
    <property type="project" value="InterPro"/>
</dbReference>
<dbReference type="PROSITE" id="PS50994">
    <property type="entry name" value="INTEGRASE"/>
    <property type="match status" value="1"/>
</dbReference>
<evidence type="ECO:0000313" key="4">
    <source>
        <dbReference type="EMBL" id="MBW0469796.1"/>
    </source>
</evidence>
<dbReference type="SUPFAM" id="SSF53098">
    <property type="entry name" value="Ribonuclease H-like"/>
    <property type="match status" value="1"/>
</dbReference>
<accession>A0A9Q3GJJ7</accession>
<protein>
    <recommendedName>
        <fullName evidence="3">Integrase catalytic domain-containing protein</fullName>
    </recommendedName>
</protein>
<name>A0A9Q3GJJ7_9BASI</name>
<feature type="compositionally biased region" description="Basic and acidic residues" evidence="2">
    <location>
        <begin position="181"/>
        <end position="207"/>
    </location>
</feature>
<evidence type="ECO:0000256" key="2">
    <source>
        <dbReference type="SAM" id="MobiDB-lite"/>
    </source>
</evidence>
<dbReference type="Pfam" id="PF00665">
    <property type="entry name" value="rve"/>
    <property type="match status" value="1"/>
</dbReference>
<comment type="caution">
    <text evidence="4">The sequence shown here is derived from an EMBL/GenBank/DDBJ whole genome shotgun (WGS) entry which is preliminary data.</text>
</comment>
<dbReference type="Proteomes" id="UP000765509">
    <property type="component" value="Unassembled WGS sequence"/>
</dbReference>
<proteinExistence type="predicted"/>
<dbReference type="AlphaFoldDB" id="A0A9Q3GJJ7"/>
<dbReference type="OrthoDB" id="3344688at2759"/>
<evidence type="ECO:0000256" key="1">
    <source>
        <dbReference type="ARBA" id="ARBA00022884"/>
    </source>
</evidence>
<sequence length="1221" mass="138398">MPEIPIDIRDPSSDEEVIKAKMTKLTHTNWVQWSCQFKNYLVSKGMDDLLDPPSEDVKKTTKFKKRNGGALTLLWSSVSTEFKGVLLNNKSSFYNCCVGLGNCCATNSVVAICRMLQKLHEPITKHGCSLFLQSLDNDEELSGLCQKLYDTKAFELSTITDRVLIEHTRRESSHDQALLFDKNKQSESAKSKGKNKSEGGHKKTGFKDRKKGKSNNQGTMKNPTQEQDTNKVNAASESREIIRPSGSDSDAFIFDKVNAMIGKNNQGLIYLDLGAGRTVVNDLRFLQNPTLVTKHINTFSNPVKVTNQGTLLFKGIKLYPVYYVPNGPVNLLLPLPENSIYALPTAGLDWHLTLEHPSDSYIKALLKDHKINGSFTHSSDCPVCHQAKLRTCPHSQPLPRADAPFSKIHMDTLQINPQTHKGHKYVLVLVDDYSCFNRIYLFTGKSQDTEYIKSYLMEIKNKLEITPAYLHTDRGGQFSSQSFVNFLTGQGISRKRGPPESPQTNGVAERFNQTLLSKMRGLLGQSNIPISYWDEVAAHASLLLNLLLHKHLMMNTPASVLNKKNSSIKPEIDLKRLVPFGMKVTAKISNPSSKIEPQGEILQALTFERYSDGLRLLNLETGKIRVSCNYTLRAHNPTPSMNQPASVLPNVSSLRIKFQIPSSKPEELSTQSSAAQPSNQSSNVDHNSRPSYTPTMYEPSKNYKYVPYYKEEPRNISSSINEDNIVTGKRNTHYRENILLADVVPYSKVVNNPIEAPKWKKGMDDEYHLLTSHNTGELVPYPAKPEKVIGGMWRLSCKRNKHDEVYRYKAQWVVLGNHQEHMLHYYDTWALVGRNEMFKVMLSLVVSFNYIPYQFDIETAFLHGEMDALVYIKQVKGCEVKGKEGWVWKLCKSLYGTKQAPLKQKTLTNFLDKLNSILKLKYKKKPTQHLGYNLNWSKNELKINQTHLIIKLLIQFGMNECKSVKTPCNGNFLNEIGTNLSEDVLEVTSFQQGIGSLNYLAHHTRPDIFFTKNQLSKYSLKPNQCHWNALKHLLHYLNGTKDKCLVYKQKLIKEALTRWADADYANDKEDRKSITGYFILAFSNPICWLSKKQLVVAQSTTEAEYVAMNICSKQLQWLTFVFNDLGHASLQPILFNNNSGAVTISKQAFLNTNTKHIEVGYQYVRDFVIKNLIKVVQVSTNDMIADVLTKPLGVVKLQEVYKKLHLKDPGGVLKVEENHLG</sequence>
<evidence type="ECO:0000313" key="5">
    <source>
        <dbReference type="Proteomes" id="UP000765509"/>
    </source>
</evidence>
<gene>
    <name evidence="4" type="ORF">O181_009511</name>
</gene>
<keyword evidence="5" id="KW-1185">Reference proteome</keyword>
<dbReference type="GO" id="GO:0003723">
    <property type="term" value="F:RNA binding"/>
    <property type="evidence" value="ECO:0007669"/>
    <property type="project" value="UniProtKB-KW"/>
</dbReference>
<dbReference type="InterPro" id="IPR013103">
    <property type="entry name" value="RVT_2"/>
</dbReference>
<dbReference type="CDD" id="cd09272">
    <property type="entry name" value="RNase_HI_RT_Ty1"/>
    <property type="match status" value="1"/>
</dbReference>
<organism evidence="4 5">
    <name type="scientific">Austropuccinia psidii MF-1</name>
    <dbReference type="NCBI Taxonomy" id="1389203"/>
    <lineage>
        <taxon>Eukaryota</taxon>
        <taxon>Fungi</taxon>
        <taxon>Dikarya</taxon>
        <taxon>Basidiomycota</taxon>
        <taxon>Pucciniomycotina</taxon>
        <taxon>Pucciniomycetes</taxon>
        <taxon>Pucciniales</taxon>
        <taxon>Sphaerophragmiaceae</taxon>
        <taxon>Austropuccinia</taxon>
    </lineage>
</organism>
<dbReference type="EMBL" id="AVOT02002273">
    <property type="protein sequence ID" value="MBW0469796.1"/>
    <property type="molecule type" value="Genomic_DNA"/>
</dbReference>
<feature type="compositionally biased region" description="Polar residues" evidence="2">
    <location>
        <begin position="214"/>
        <end position="236"/>
    </location>
</feature>
<dbReference type="InterPro" id="IPR012337">
    <property type="entry name" value="RNaseH-like_sf"/>
</dbReference>
<feature type="domain" description="Integrase catalytic" evidence="3">
    <location>
        <begin position="400"/>
        <end position="565"/>
    </location>
</feature>
<feature type="region of interest" description="Disordered" evidence="2">
    <location>
        <begin position="175"/>
        <end position="241"/>
    </location>
</feature>
<dbReference type="PANTHER" id="PTHR11439">
    <property type="entry name" value="GAG-POL-RELATED RETROTRANSPOSON"/>
    <property type="match status" value="1"/>
</dbReference>
<feature type="compositionally biased region" description="Low complexity" evidence="2">
    <location>
        <begin position="669"/>
        <end position="683"/>
    </location>
</feature>
<dbReference type="InterPro" id="IPR036397">
    <property type="entry name" value="RNaseH_sf"/>
</dbReference>
<keyword evidence="1" id="KW-0694">RNA-binding</keyword>
<dbReference type="Gene3D" id="3.30.420.10">
    <property type="entry name" value="Ribonuclease H-like superfamily/Ribonuclease H"/>
    <property type="match status" value="1"/>
</dbReference>
<evidence type="ECO:0000259" key="3">
    <source>
        <dbReference type="PROSITE" id="PS50994"/>
    </source>
</evidence>
<dbReference type="Pfam" id="PF07727">
    <property type="entry name" value="RVT_2"/>
    <property type="match status" value="1"/>
</dbReference>
<dbReference type="InterPro" id="IPR001584">
    <property type="entry name" value="Integrase_cat-core"/>
</dbReference>
<reference evidence="4" key="1">
    <citation type="submission" date="2021-03" db="EMBL/GenBank/DDBJ databases">
        <title>Draft genome sequence of rust myrtle Austropuccinia psidii MF-1, a brazilian biotype.</title>
        <authorList>
            <person name="Quecine M.C."/>
            <person name="Pachon D.M.R."/>
            <person name="Bonatelli M.L."/>
            <person name="Correr F.H."/>
            <person name="Franceschini L.M."/>
            <person name="Leite T.F."/>
            <person name="Margarido G.R.A."/>
            <person name="Almeida C.A."/>
            <person name="Ferrarezi J.A."/>
            <person name="Labate C.A."/>
        </authorList>
    </citation>
    <scope>NUCLEOTIDE SEQUENCE</scope>
    <source>
        <strain evidence="4">MF-1</strain>
    </source>
</reference>
<dbReference type="GO" id="GO:0005634">
    <property type="term" value="C:nucleus"/>
    <property type="evidence" value="ECO:0007669"/>
    <property type="project" value="UniProtKB-ARBA"/>
</dbReference>
<feature type="region of interest" description="Disordered" evidence="2">
    <location>
        <begin position="662"/>
        <end position="698"/>
    </location>
</feature>